<dbReference type="EMBL" id="CAKMMG010000009">
    <property type="protein sequence ID" value="CAH1219364.1"/>
    <property type="molecule type" value="Genomic_DNA"/>
</dbReference>
<proteinExistence type="predicted"/>
<keyword evidence="1 2" id="KW-0378">Hydrolase</keyword>
<keyword evidence="2" id="KW-0326">Glycosidase</keyword>
<comment type="caution">
    <text evidence="2">The sequence shown here is derived from an EMBL/GenBank/DDBJ whole genome shotgun (WGS) entry which is preliminary data.</text>
</comment>
<dbReference type="Pfam" id="PF07470">
    <property type="entry name" value="Glyco_hydro_88"/>
    <property type="match status" value="1"/>
</dbReference>
<gene>
    <name evidence="2" type="primary">yesR_2</name>
    <name evidence="2" type="ORF">PAECIP111892_04727</name>
</gene>
<dbReference type="PANTHER" id="PTHR33886">
    <property type="entry name" value="UNSATURATED RHAMNOGALACTURONAN HYDROLASE (EUROFUNG)"/>
    <property type="match status" value="1"/>
</dbReference>
<reference evidence="2" key="1">
    <citation type="submission" date="2022-01" db="EMBL/GenBank/DDBJ databases">
        <authorList>
            <person name="Criscuolo A."/>
        </authorList>
    </citation>
    <scope>NUCLEOTIDE SEQUENCE</scope>
    <source>
        <strain evidence="2">CIP111892</strain>
    </source>
</reference>
<dbReference type="Gene3D" id="1.50.10.10">
    <property type="match status" value="1"/>
</dbReference>
<dbReference type="PANTHER" id="PTHR33886:SF8">
    <property type="entry name" value="UNSATURATED RHAMNOGALACTURONAN HYDROLASE (EUROFUNG)"/>
    <property type="match status" value="1"/>
</dbReference>
<dbReference type="RefSeq" id="WP_236336578.1">
    <property type="nucleotide sequence ID" value="NZ_CAKMMG010000009.1"/>
</dbReference>
<dbReference type="GO" id="GO:0102211">
    <property type="term" value="F:unsaturated rhamnogalacturonyl hydrolase activity"/>
    <property type="evidence" value="ECO:0007669"/>
    <property type="project" value="UniProtKB-EC"/>
</dbReference>
<organism evidence="2 3">
    <name type="scientific">Paenibacillus auburnensis</name>
    <dbReference type="NCBI Taxonomy" id="2905649"/>
    <lineage>
        <taxon>Bacteria</taxon>
        <taxon>Bacillati</taxon>
        <taxon>Bacillota</taxon>
        <taxon>Bacilli</taxon>
        <taxon>Bacillales</taxon>
        <taxon>Paenibacillaceae</taxon>
        <taxon>Paenibacillus</taxon>
    </lineage>
</organism>
<dbReference type="InterPro" id="IPR012341">
    <property type="entry name" value="6hp_glycosidase-like_sf"/>
</dbReference>
<dbReference type="InterPro" id="IPR008928">
    <property type="entry name" value="6-hairpin_glycosidase_sf"/>
</dbReference>
<protein>
    <submittedName>
        <fullName evidence="2">Unsaturated rhamnogalacturonyl hydrolase YesR</fullName>
        <ecNumber evidence="2">3.2.1.172</ecNumber>
    </submittedName>
</protein>
<dbReference type="InterPro" id="IPR010905">
    <property type="entry name" value="Glyco_hydro_88"/>
</dbReference>
<name>A0ABM9CQS6_9BACL</name>
<dbReference type="InterPro" id="IPR052043">
    <property type="entry name" value="PolySaccharide_Degr_Enz"/>
</dbReference>
<dbReference type="SUPFAM" id="SSF48208">
    <property type="entry name" value="Six-hairpin glycosidases"/>
    <property type="match status" value="1"/>
</dbReference>
<evidence type="ECO:0000256" key="1">
    <source>
        <dbReference type="ARBA" id="ARBA00022801"/>
    </source>
</evidence>
<sequence length="364" mass="40164">MSHTKLMLEPILERLFAYMTAERHSGNWGMDIGHWDWVPGVGIISILDYGQATGRDKAVDYVLEWVERNKQQAEGIKVINSMAPYAVFPGLYRRTQNSWFLEKAGEIAGWMLETAPRTREGALEHTVTEAAKFPEQVWADTVYMAVLFLARQAGLTGERRIAEAALEQTLLHLRLLQDEQTGLLFHGWNSLAGNHMSAVRWARANAWITLAVPQIVAEIKELTGIPGELYNRYDRLAAGLRSCQAEDGLWHTVLDRPEYYKETSGSAGIACGFIRGVQSGMLDPSYLTSAEQALGAILPLITDEGEVKGVSAGTPVMPSAEAYNEIAVYPALYGQGLVMQLLAQTLSQKSNGQPNVTTVRKAGK</sequence>
<keyword evidence="3" id="KW-1185">Reference proteome</keyword>
<dbReference type="Proteomes" id="UP000838324">
    <property type="component" value="Unassembled WGS sequence"/>
</dbReference>
<dbReference type="EC" id="3.2.1.172" evidence="2"/>
<accession>A0ABM9CQS6</accession>
<evidence type="ECO:0000313" key="3">
    <source>
        <dbReference type="Proteomes" id="UP000838324"/>
    </source>
</evidence>
<evidence type="ECO:0000313" key="2">
    <source>
        <dbReference type="EMBL" id="CAH1219364.1"/>
    </source>
</evidence>